<feature type="transmembrane region" description="Helical" evidence="2">
    <location>
        <begin position="118"/>
        <end position="136"/>
    </location>
</feature>
<protein>
    <recommendedName>
        <fullName evidence="3">Endonuclease/exonuclease/phosphatase domain-containing protein</fullName>
    </recommendedName>
</protein>
<dbReference type="EMBL" id="BOOH01000056">
    <property type="protein sequence ID" value="GIH80157.1"/>
    <property type="molecule type" value="Genomic_DNA"/>
</dbReference>
<organism evidence="4 5">
    <name type="scientific">Planobispora longispora</name>
    <dbReference type="NCBI Taxonomy" id="28887"/>
    <lineage>
        <taxon>Bacteria</taxon>
        <taxon>Bacillati</taxon>
        <taxon>Actinomycetota</taxon>
        <taxon>Actinomycetes</taxon>
        <taxon>Streptosporangiales</taxon>
        <taxon>Streptosporangiaceae</taxon>
        <taxon>Planobispora</taxon>
    </lineage>
</organism>
<keyword evidence="5" id="KW-1185">Reference proteome</keyword>
<dbReference type="Pfam" id="PF03372">
    <property type="entry name" value="Exo_endo_phos"/>
    <property type="match status" value="1"/>
</dbReference>
<feature type="transmembrane region" description="Helical" evidence="2">
    <location>
        <begin position="337"/>
        <end position="359"/>
    </location>
</feature>
<dbReference type="PANTHER" id="PTHR14859">
    <property type="entry name" value="CALCOFLUOR WHITE HYPERSENSITIVE PROTEIN PRECURSOR"/>
    <property type="match status" value="1"/>
</dbReference>
<dbReference type="GO" id="GO:0003824">
    <property type="term" value="F:catalytic activity"/>
    <property type="evidence" value="ECO:0007669"/>
    <property type="project" value="InterPro"/>
</dbReference>
<dbReference type="GO" id="GO:0006506">
    <property type="term" value="P:GPI anchor biosynthetic process"/>
    <property type="evidence" value="ECO:0007669"/>
    <property type="project" value="TreeGrafter"/>
</dbReference>
<keyword evidence="2" id="KW-0472">Membrane</keyword>
<feature type="region of interest" description="Disordered" evidence="1">
    <location>
        <begin position="172"/>
        <end position="211"/>
    </location>
</feature>
<reference evidence="4 5" key="1">
    <citation type="submission" date="2021-01" db="EMBL/GenBank/DDBJ databases">
        <title>Whole genome shotgun sequence of Planobispora longispora NBRC 13918.</title>
        <authorList>
            <person name="Komaki H."/>
            <person name="Tamura T."/>
        </authorList>
    </citation>
    <scope>NUCLEOTIDE SEQUENCE [LARGE SCALE GENOMIC DNA]</scope>
    <source>
        <strain evidence="4 5">NBRC 13918</strain>
    </source>
</reference>
<feature type="transmembrane region" description="Helical" evidence="2">
    <location>
        <begin position="41"/>
        <end position="59"/>
    </location>
</feature>
<feature type="transmembrane region" description="Helical" evidence="2">
    <location>
        <begin position="272"/>
        <end position="292"/>
    </location>
</feature>
<dbReference type="InterPro" id="IPR051916">
    <property type="entry name" value="GPI-anchor_lipid_remodeler"/>
</dbReference>
<sequence>MRIRLDVTLGMVVLADVLRVFLPSLITLFGRAGSTPAELMGLYALSWFAAAFLAVPLARLVPAHRIALGAGVLLLSARAALQLTGGGAPQLYVASAGLLAGLVWLVATAMTAGDARPALAGVAAGLAASTVIHAALDGVDLMWRAGPVPWLLLAVELALFAAFLVRSRTPAGEARHAGSPGGTDSGSPDGTDPGSSGGAGAGRPEEAAGGPRAWLPVGPALLLWGLYTGNGAYAQSTVEAPGWVAAVVAGAAVLSLLPAVPPWRWHPLVPGVVLVASAAAFALLHPAIGGIHGVSPRALIAAQVLGQLSLVACLAYAAASPVSPASAGPGAPARRGLAAAGGMLLFVVLVFAYYAAYDLYLPNDWVPIAAALLVAALSLPGASRLTGGAGGRAPALAVTAGAVAAAVLAAAVPLWRGPVPAWEPAGEGLRVAAYNIRMGYGEPGRLSLDRQADALREMRPHVVVLSEADRGWLLNGGHDDVRLIAERLGMRFVWAPAADEVWGDAILTNLPVTSVRNHVLVQGGPTGAQALEIGLRWRGRDVTLIGTHLQPPPGWRELDQVEQLAGIVREAARDRPVVVAGDLNIEPADPAWKVLLDSGLTDPIAPVRPFRTIPGDSPEQIDHVLVTPGFTGRDHANPDIDHSDHRPIAVTLVPIK</sequence>
<dbReference type="RefSeq" id="WP_203894598.1">
    <property type="nucleotide sequence ID" value="NZ_BOOH01000056.1"/>
</dbReference>
<name>A0A8J3RUK3_9ACTN</name>
<evidence type="ECO:0000256" key="2">
    <source>
        <dbReference type="SAM" id="Phobius"/>
    </source>
</evidence>
<dbReference type="Proteomes" id="UP000616724">
    <property type="component" value="Unassembled WGS sequence"/>
</dbReference>
<gene>
    <name evidence="4" type="ORF">Plo01_65860</name>
</gene>
<evidence type="ECO:0000256" key="1">
    <source>
        <dbReference type="SAM" id="MobiDB-lite"/>
    </source>
</evidence>
<feature type="transmembrane region" description="Helical" evidence="2">
    <location>
        <begin position="66"/>
        <end position="85"/>
    </location>
</feature>
<feature type="compositionally biased region" description="Low complexity" evidence="1">
    <location>
        <begin position="185"/>
        <end position="194"/>
    </location>
</feature>
<evidence type="ECO:0000259" key="3">
    <source>
        <dbReference type="Pfam" id="PF03372"/>
    </source>
</evidence>
<dbReference type="GO" id="GO:0016020">
    <property type="term" value="C:membrane"/>
    <property type="evidence" value="ECO:0007669"/>
    <property type="project" value="GOC"/>
</dbReference>
<accession>A0A8J3RUK3</accession>
<feature type="transmembrane region" description="Helical" evidence="2">
    <location>
        <begin position="7"/>
        <end position="29"/>
    </location>
</feature>
<comment type="caution">
    <text evidence="4">The sequence shown here is derived from an EMBL/GenBank/DDBJ whole genome shotgun (WGS) entry which is preliminary data.</text>
</comment>
<feature type="transmembrane region" description="Helical" evidence="2">
    <location>
        <begin position="148"/>
        <end position="165"/>
    </location>
</feature>
<dbReference type="SUPFAM" id="SSF56219">
    <property type="entry name" value="DNase I-like"/>
    <property type="match status" value="1"/>
</dbReference>
<feature type="domain" description="Endonuclease/exonuclease/phosphatase" evidence="3">
    <location>
        <begin position="433"/>
        <end position="645"/>
    </location>
</feature>
<dbReference type="PANTHER" id="PTHR14859:SF1">
    <property type="entry name" value="PGAP2-INTERACTING PROTEIN"/>
    <property type="match status" value="1"/>
</dbReference>
<dbReference type="InterPro" id="IPR005135">
    <property type="entry name" value="Endo/exonuclease/phosphatase"/>
</dbReference>
<evidence type="ECO:0000313" key="4">
    <source>
        <dbReference type="EMBL" id="GIH80157.1"/>
    </source>
</evidence>
<dbReference type="AlphaFoldDB" id="A0A8J3RUK3"/>
<feature type="transmembrane region" description="Helical" evidence="2">
    <location>
        <begin position="91"/>
        <end position="111"/>
    </location>
</feature>
<proteinExistence type="predicted"/>
<keyword evidence="2" id="KW-1133">Transmembrane helix</keyword>
<dbReference type="InterPro" id="IPR036691">
    <property type="entry name" value="Endo/exonu/phosph_ase_sf"/>
</dbReference>
<evidence type="ECO:0000313" key="5">
    <source>
        <dbReference type="Proteomes" id="UP000616724"/>
    </source>
</evidence>
<keyword evidence="2" id="KW-0812">Transmembrane</keyword>
<feature type="transmembrane region" description="Helical" evidence="2">
    <location>
        <begin position="395"/>
        <end position="415"/>
    </location>
</feature>
<dbReference type="Gene3D" id="3.60.10.10">
    <property type="entry name" value="Endonuclease/exonuclease/phosphatase"/>
    <property type="match status" value="1"/>
</dbReference>
<feature type="transmembrane region" description="Helical" evidence="2">
    <location>
        <begin position="240"/>
        <end position="260"/>
    </location>
</feature>
<feature type="transmembrane region" description="Helical" evidence="2">
    <location>
        <begin position="365"/>
        <end position="383"/>
    </location>
</feature>